<proteinExistence type="predicted"/>
<name>X6MGP2_RETFI</name>
<keyword evidence="2" id="KW-0472">Membrane</keyword>
<dbReference type="Gene3D" id="3.40.50.1000">
    <property type="entry name" value="HAD superfamily/HAD-like"/>
    <property type="match status" value="1"/>
</dbReference>
<feature type="non-terminal residue" evidence="3">
    <location>
        <position position="392"/>
    </location>
</feature>
<evidence type="ECO:0000256" key="2">
    <source>
        <dbReference type="SAM" id="Phobius"/>
    </source>
</evidence>
<evidence type="ECO:0000313" key="4">
    <source>
        <dbReference type="Proteomes" id="UP000023152"/>
    </source>
</evidence>
<reference evidence="3 4" key="1">
    <citation type="journal article" date="2013" name="Curr. Biol.">
        <title>The Genome of the Foraminiferan Reticulomyxa filosa.</title>
        <authorList>
            <person name="Glockner G."/>
            <person name="Hulsmann N."/>
            <person name="Schleicher M."/>
            <person name="Noegel A.A."/>
            <person name="Eichinger L."/>
            <person name="Gallinger C."/>
            <person name="Pawlowski J."/>
            <person name="Sierra R."/>
            <person name="Euteneuer U."/>
            <person name="Pillet L."/>
            <person name="Moustafa A."/>
            <person name="Platzer M."/>
            <person name="Groth M."/>
            <person name="Szafranski K."/>
            <person name="Schliwa M."/>
        </authorList>
    </citation>
    <scope>NUCLEOTIDE SEQUENCE [LARGE SCALE GENOMIC DNA]</scope>
</reference>
<keyword evidence="2" id="KW-0812">Transmembrane</keyword>
<dbReference type="AlphaFoldDB" id="X6MGP2"/>
<dbReference type="InterPro" id="IPR036412">
    <property type="entry name" value="HAD-like_sf"/>
</dbReference>
<sequence>MAARNNYVPKRTNTWDTQQNKNAVFVPKTGPRPREEGLNYGYPNGAQQNRGHWHSMSVLPSNPHSSDWTFSSDNAKRVYVSEGRQTRINGPRATYQAALPRYNERVLTQEESRTSHNNNNNYYDNYNNNYYDNYNNNYNNYHNDYDNNYDNNYKYNYNIGNNDKGNQSKETWRVRKQDRNKKARAVSNEQEKKEKDVLKMPLSLHSLSSSSSSSSQLKLGKKTLVVDIDGTLVDIDLRLQLAPGSGPGGERTTQEWSLVLNKQFFHMDRCIETALHYLRFIAKEKRWNIIYLSGFYYYYYYYYLLEKKKKRIELYNIYIYVYRYLFQKWGFPSGHIIHRPRGKKTEVFKLEMLSALSQQYAVVGYIGDRIIDDCVCAIRANVRPLLVLQNEW</sequence>
<feature type="region of interest" description="Disordered" evidence="1">
    <location>
        <begin position="159"/>
        <end position="196"/>
    </location>
</feature>
<evidence type="ECO:0000313" key="3">
    <source>
        <dbReference type="EMBL" id="ETO12587.1"/>
    </source>
</evidence>
<keyword evidence="2" id="KW-1133">Transmembrane helix</keyword>
<protein>
    <submittedName>
        <fullName evidence="3">Uncharacterized protein</fullName>
    </submittedName>
</protein>
<dbReference type="EMBL" id="ASPP01021266">
    <property type="protein sequence ID" value="ETO12587.1"/>
    <property type="molecule type" value="Genomic_DNA"/>
</dbReference>
<dbReference type="SUPFAM" id="SSF56784">
    <property type="entry name" value="HAD-like"/>
    <property type="match status" value="1"/>
</dbReference>
<gene>
    <name evidence="3" type="ORF">RFI_24789</name>
</gene>
<feature type="compositionally biased region" description="Basic and acidic residues" evidence="1">
    <location>
        <begin position="166"/>
        <end position="177"/>
    </location>
</feature>
<comment type="caution">
    <text evidence="3">The sequence shown here is derived from an EMBL/GenBank/DDBJ whole genome shotgun (WGS) entry which is preliminary data.</text>
</comment>
<feature type="transmembrane region" description="Helical" evidence="2">
    <location>
        <begin position="287"/>
        <end position="305"/>
    </location>
</feature>
<evidence type="ECO:0000256" key="1">
    <source>
        <dbReference type="SAM" id="MobiDB-lite"/>
    </source>
</evidence>
<dbReference type="InterPro" id="IPR023214">
    <property type="entry name" value="HAD_sf"/>
</dbReference>
<accession>X6MGP2</accession>
<keyword evidence="4" id="KW-1185">Reference proteome</keyword>
<organism evidence="3 4">
    <name type="scientific">Reticulomyxa filosa</name>
    <dbReference type="NCBI Taxonomy" id="46433"/>
    <lineage>
        <taxon>Eukaryota</taxon>
        <taxon>Sar</taxon>
        <taxon>Rhizaria</taxon>
        <taxon>Retaria</taxon>
        <taxon>Foraminifera</taxon>
        <taxon>Monothalamids</taxon>
        <taxon>Reticulomyxidae</taxon>
        <taxon>Reticulomyxa</taxon>
    </lineage>
</organism>
<dbReference type="Proteomes" id="UP000023152">
    <property type="component" value="Unassembled WGS sequence"/>
</dbReference>